<name>A0A3A3ZFE4_9ACTN</name>
<dbReference type="OrthoDB" id="9794513at2"/>
<comment type="caution">
    <text evidence="3">The sequence shown here is derived from an EMBL/GenBank/DDBJ whole genome shotgun (WGS) entry which is preliminary data.</text>
</comment>
<dbReference type="PANTHER" id="PTHR45947:SF3">
    <property type="entry name" value="SULFOQUINOVOSYL TRANSFERASE SQD2"/>
    <property type="match status" value="1"/>
</dbReference>
<dbReference type="AlphaFoldDB" id="A0A3A3ZFE4"/>
<dbReference type="Gene3D" id="3.40.50.2000">
    <property type="entry name" value="Glycogen Phosphorylase B"/>
    <property type="match status" value="1"/>
</dbReference>
<evidence type="ECO:0000313" key="4">
    <source>
        <dbReference type="Proteomes" id="UP000265614"/>
    </source>
</evidence>
<evidence type="ECO:0000313" key="3">
    <source>
        <dbReference type="EMBL" id="RJK93801.1"/>
    </source>
</evidence>
<organism evidence="3 4">
    <name type="scientific">Vallicoccus soli</name>
    <dbReference type="NCBI Taxonomy" id="2339232"/>
    <lineage>
        <taxon>Bacteria</taxon>
        <taxon>Bacillati</taxon>
        <taxon>Actinomycetota</taxon>
        <taxon>Actinomycetes</taxon>
        <taxon>Motilibacterales</taxon>
        <taxon>Vallicoccaceae</taxon>
        <taxon>Vallicoccus</taxon>
    </lineage>
</organism>
<dbReference type="EMBL" id="QZEZ01000008">
    <property type="protein sequence ID" value="RJK93801.1"/>
    <property type="molecule type" value="Genomic_DNA"/>
</dbReference>
<reference evidence="3 4" key="1">
    <citation type="submission" date="2018-09" db="EMBL/GenBank/DDBJ databases">
        <title>YIM 75000 draft genome.</title>
        <authorList>
            <person name="Tang S."/>
            <person name="Feng Y."/>
        </authorList>
    </citation>
    <scope>NUCLEOTIDE SEQUENCE [LARGE SCALE GENOMIC DNA]</scope>
    <source>
        <strain evidence="3 4">YIM 75000</strain>
    </source>
</reference>
<proteinExistence type="predicted"/>
<evidence type="ECO:0000259" key="2">
    <source>
        <dbReference type="Pfam" id="PF00534"/>
    </source>
</evidence>
<dbReference type="RefSeq" id="WP_119951472.1">
    <property type="nucleotide sequence ID" value="NZ_QZEZ01000008.1"/>
</dbReference>
<sequence>MRILVWHVHGSWTTAFVQGRHEYLLPRLPERGPDGMGRATTWDWPAAAREVHPDALREEGVDLVVLQRPHELELAERLLGRTLGARGDVPAVYLEHNTPKGEVPSTRHPVADRSDVPLVHVTHFNELFWDAGSAPTTVIEHGILDPGHRYTGELARVGVVVNEPVRRGRVTGTDLVPRIAAAAPVDVYGMKVAALPGHLGLGPDRLAVHEDLPQAAMHAELARRRVYAHPLRWTSLGLSLLEAMALGMPVVALATTEAVEAVPQAAGVVTTRVDAFVDAVRRFVHDPEWAVAVGKEARSAALGRYGLERFLGDWDRLIEEVVR</sequence>
<accession>A0A3A3ZFE4</accession>
<dbReference type="Pfam" id="PF00534">
    <property type="entry name" value="Glycos_transf_1"/>
    <property type="match status" value="1"/>
</dbReference>
<dbReference type="GO" id="GO:0016757">
    <property type="term" value="F:glycosyltransferase activity"/>
    <property type="evidence" value="ECO:0007669"/>
    <property type="project" value="InterPro"/>
</dbReference>
<gene>
    <name evidence="3" type="ORF">D5H78_15895</name>
</gene>
<dbReference type="PANTHER" id="PTHR45947">
    <property type="entry name" value="SULFOQUINOVOSYL TRANSFERASE SQD2"/>
    <property type="match status" value="1"/>
</dbReference>
<dbReference type="InterPro" id="IPR050194">
    <property type="entry name" value="Glycosyltransferase_grp1"/>
</dbReference>
<keyword evidence="1 3" id="KW-0808">Transferase</keyword>
<dbReference type="Proteomes" id="UP000265614">
    <property type="component" value="Unassembled WGS sequence"/>
</dbReference>
<feature type="domain" description="Glycosyl transferase family 1" evidence="2">
    <location>
        <begin position="206"/>
        <end position="299"/>
    </location>
</feature>
<keyword evidence="4" id="KW-1185">Reference proteome</keyword>
<dbReference type="SUPFAM" id="SSF53756">
    <property type="entry name" value="UDP-Glycosyltransferase/glycogen phosphorylase"/>
    <property type="match status" value="1"/>
</dbReference>
<dbReference type="InterPro" id="IPR001296">
    <property type="entry name" value="Glyco_trans_1"/>
</dbReference>
<protein>
    <submittedName>
        <fullName evidence="3">Glycosyltransferase</fullName>
    </submittedName>
</protein>
<evidence type="ECO:0000256" key="1">
    <source>
        <dbReference type="ARBA" id="ARBA00022679"/>
    </source>
</evidence>